<evidence type="ECO:0000256" key="5">
    <source>
        <dbReference type="ARBA" id="ARBA00022989"/>
    </source>
</evidence>
<evidence type="ECO:0000313" key="9">
    <source>
        <dbReference type="Proteomes" id="UP001597249"/>
    </source>
</evidence>
<evidence type="ECO:0000256" key="6">
    <source>
        <dbReference type="ARBA" id="ARBA00023136"/>
    </source>
</evidence>
<proteinExistence type="predicted"/>
<comment type="subcellular location">
    <subcellularLocation>
        <location evidence="1">Cell membrane</location>
        <topology evidence="1">Multi-pass membrane protein</topology>
    </subcellularLocation>
</comment>
<evidence type="ECO:0000256" key="3">
    <source>
        <dbReference type="ARBA" id="ARBA00022475"/>
    </source>
</evidence>
<dbReference type="RefSeq" id="WP_164510752.1">
    <property type="nucleotide sequence ID" value="NZ_JBHTMO010000033.1"/>
</dbReference>
<evidence type="ECO:0000259" key="7">
    <source>
        <dbReference type="Pfam" id="PF00884"/>
    </source>
</evidence>
<reference evidence="9" key="1">
    <citation type="journal article" date="2019" name="Int. J. Syst. Evol. Microbiol.">
        <title>The Global Catalogue of Microorganisms (GCM) 10K type strain sequencing project: providing services to taxonomists for standard genome sequencing and annotation.</title>
        <authorList>
            <consortium name="The Broad Institute Genomics Platform"/>
            <consortium name="The Broad Institute Genome Sequencing Center for Infectious Disease"/>
            <person name="Wu L."/>
            <person name="Ma J."/>
        </authorList>
    </citation>
    <scope>NUCLEOTIDE SEQUENCE [LARGE SCALE GENOMIC DNA]</scope>
    <source>
        <strain evidence="9">CCM 8911</strain>
    </source>
</reference>
<dbReference type="Pfam" id="PF00884">
    <property type="entry name" value="Sulfatase"/>
    <property type="match status" value="1"/>
</dbReference>
<comment type="caution">
    <text evidence="8">The sequence shown here is derived from an EMBL/GenBank/DDBJ whole genome shotgun (WGS) entry which is preliminary data.</text>
</comment>
<keyword evidence="9" id="KW-1185">Reference proteome</keyword>
<evidence type="ECO:0000256" key="1">
    <source>
        <dbReference type="ARBA" id="ARBA00004651"/>
    </source>
</evidence>
<dbReference type="PANTHER" id="PTHR47371">
    <property type="entry name" value="LIPOTEICHOIC ACID SYNTHASE"/>
    <property type="match status" value="1"/>
</dbReference>
<keyword evidence="4" id="KW-0812">Transmembrane</keyword>
<dbReference type="InterPro" id="IPR000917">
    <property type="entry name" value="Sulfatase_N"/>
</dbReference>
<keyword evidence="6" id="KW-0472">Membrane</keyword>
<accession>A0ABW4BBS1</accession>
<comment type="pathway">
    <text evidence="2">Cell wall biogenesis; lipoteichoic acid biosynthesis.</text>
</comment>
<dbReference type="EMBL" id="JBHTMO010000033">
    <property type="protein sequence ID" value="MFD1393856.1"/>
    <property type="molecule type" value="Genomic_DNA"/>
</dbReference>
<keyword evidence="3" id="KW-1003">Cell membrane</keyword>
<gene>
    <name evidence="8" type="ORF">ACFQ3L_09795</name>
</gene>
<dbReference type="SUPFAM" id="SSF53649">
    <property type="entry name" value="Alkaline phosphatase-like"/>
    <property type="match status" value="1"/>
</dbReference>
<dbReference type="PANTHER" id="PTHR47371:SF3">
    <property type="entry name" value="PHOSPHOGLYCEROL TRANSFERASE I"/>
    <property type="match status" value="1"/>
</dbReference>
<dbReference type="InterPro" id="IPR017850">
    <property type="entry name" value="Alkaline_phosphatase_core_sf"/>
</dbReference>
<dbReference type="Gene3D" id="3.40.720.10">
    <property type="entry name" value="Alkaline Phosphatase, subunit A"/>
    <property type="match status" value="1"/>
</dbReference>
<feature type="domain" description="Sulfatase N-terminal" evidence="7">
    <location>
        <begin position="4"/>
        <end position="135"/>
    </location>
</feature>
<dbReference type="InterPro" id="IPR050448">
    <property type="entry name" value="OpgB/LTA_synthase_biosynth"/>
</dbReference>
<evidence type="ECO:0000256" key="4">
    <source>
        <dbReference type="ARBA" id="ARBA00022692"/>
    </source>
</evidence>
<evidence type="ECO:0000313" key="8">
    <source>
        <dbReference type="EMBL" id="MFD1393856.1"/>
    </source>
</evidence>
<sequence>MFLQFTEKLNSQNKKFFLGTYTLETHNGWNVTDNKYRKGDNAVLNKFHNLDTVFGEFLNRFMASPLKDNTILVFTTDHASYASPDYASVMDDHRSTFVSTIPLMIYYPGVKGETIDAKGRNSLGLAPTILDLLDIGRVKNYFLGTSLFTTKPTGYEYTTEIGENFYSTKTQQVAPLSPTEEKLKNKILQFDSFSLKMK</sequence>
<protein>
    <submittedName>
        <fullName evidence="8">Sulfatase-like hydrolase/transferase</fullName>
    </submittedName>
</protein>
<dbReference type="Proteomes" id="UP001597249">
    <property type="component" value="Unassembled WGS sequence"/>
</dbReference>
<keyword evidence="5" id="KW-1133">Transmembrane helix</keyword>
<organism evidence="8 9">
    <name type="scientific">Lacticaseibacillus jixianensis</name>
    <dbReference type="NCBI Taxonomy" id="2486012"/>
    <lineage>
        <taxon>Bacteria</taxon>
        <taxon>Bacillati</taxon>
        <taxon>Bacillota</taxon>
        <taxon>Bacilli</taxon>
        <taxon>Lactobacillales</taxon>
        <taxon>Lactobacillaceae</taxon>
        <taxon>Lacticaseibacillus</taxon>
    </lineage>
</organism>
<evidence type="ECO:0000256" key="2">
    <source>
        <dbReference type="ARBA" id="ARBA00004936"/>
    </source>
</evidence>
<name>A0ABW4BBS1_9LACO</name>